<gene>
    <name evidence="3" type="ordered locus">MTR_7g051320</name>
</gene>
<dbReference type="eggNOG" id="KOG1990">
    <property type="taxonomic scope" value="Eukaryota"/>
</dbReference>
<proteinExistence type="predicted"/>
<feature type="transmembrane region" description="Helical" evidence="1">
    <location>
        <begin position="7"/>
        <end position="24"/>
    </location>
</feature>
<dbReference type="EnsemblPlants" id="AES78941">
    <property type="protein sequence ID" value="AES78941"/>
    <property type="gene ID" value="MTR_7g051320"/>
</dbReference>
<organism evidence="3 5">
    <name type="scientific">Medicago truncatula</name>
    <name type="common">Barrel medic</name>
    <name type="synonym">Medicago tribuloides</name>
    <dbReference type="NCBI Taxonomy" id="3880"/>
    <lineage>
        <taxon>Eukaryota</taxon>
        <taxon>Viridiplantae</taxon>
        <taxon>Streptophyta</taxon>
        <taxon>Embryophyta</taxon>
        <taxon>Tracheophyta</taxon>
        <taxon>Spermatophyta</taxon>
        <taxon>Magnoliopsida</taxon>
        <taxon>eudicotyledons</taxon>
        <taxon>Gunneridae</taxon>
        <taxon>Pentapetalae</taxon>
        <taxon>rosids</taxon>
        <taxon>fabids</taxon>
        <taxon>Fabales</taxon>
        <taxon>Fabaceae</taxon>
        <taxon>Papilionoideae</taxon>
        <taxon>50 kb inversion clade</taxon>
        <taxon>NPAAA clade</taxon>
        <taxon>Hologalegina</taxon>
        <taxon>IRL clade</taxon>
        <taxon>Trifolieae</taxon>
        <taxon>Medicago</taxon>
    </lineage>
</organism>
<sequence>MAKILKFVYVPILYLSILLVLTIYDQVYFNYNPPCVSDKDCPSPKSPKSNIRCRQGLKELASDGLRVTGYETYRTMCRLGLWEVDLAESLEKTLECSLNDTEIHSERKPDIQWCNDNVINLDDL</sequence>
<dbReference type="AlphaFoldDB" id="G7KWZ1"/>
<protein>
    <submittedName>
        <fullName evidence="3">Nodule Cysteine-Rich (NCR) secreted peptide</fullName>
    </submittedName>
</protein>
<dbReference type="InterPro" id="IPR009810">
    <property type="entry name" value="Nodulin_late_dom"/>
</dbReference>
<evidence type="ECO:0000313" key="4">
    <source>
        <dbReference type="EnsemblPlants" id="AES78941"/>
    </source>
</evidence>
<reference evidence="3 5" key="1">
    <citation type="journal article" date="2011" name="Nature">
        <title>The Medicago genome provides insight into the evolution of rhizobial symbioses.</title>
        <authorList>
            <person name="Young N.D."/>
            <person name="Debelle F."/>
            <person name="Oldroyd G.E."/>
            <person name="Geurts R."/>
            <person name="Cannon S.B."/>
            <person name="Udvardi M.K."/>
            <person name="Benedito V.A."/>
            <person name="Mayer K.F."/>
            <person name="Gouzy J."/>
            <person name="Schoof H."/>
            <person name="Van de Peer Y."/>
            <person name="Proost S."/>
            <person name="Cook D.R."/>
            <person name="Meyers B.C."/>
            <person name="Spannagl M."/>
            <person name="Cheung F."/>
            <person name="De Mita S."/>
            <person name="Krishnakumar V."/>
            <person name="Gundlach H."/>
            <person name="Zhou S."/>
            <person name="Mudge J."/>
            <person name="Bharti A.K."/>
            <person name="Murray J.D."/>
            <person name="Naoumkina M.A."/>
            <person name="Rosen B."/>
            <person name="Silverstein K.A."/>
            <person name="Tang H."/>
            <person name="Rombauts S."/>
            <person name="Zhao P.X."/>
            <person name="Zhou P."/>
            <person name="Barbe V."/>
            <person name="Bardou P."/>
            <person name="Bechner M."/>
            <person name="Bellec A."/>
            <person name="Berger A."/>
            <person name="Berges H."/>
            <person name="Bidwell S."/>
            <person name="Bisseling T."/>
            <person name="Choisne N."/>
            <person name="Couloux A."/>
            <person name="Denny R."/>
            <person name="Deshpande S."/>
            <person name="Dai X."/>
            <person name="Doyle J.J."/>
            <person name="Dudez A.M."/>
            <person name="Farmer A.D."/>
            <person name="Fouteau S."/>
            <person name="Franken C."/>
            <person name="Gibelin C."/>
            <person name="Gish J."/>
            <person name="Goldstein S."/>
            <person name="Gonzalez A.J."/>
            <person name="Green P.J."/>
            <person name="Hallab A."/>
            <person name="Hartog M."/>
            <person name="Hua A."/>
            <person name="Humphray S.J."/>
            <person name="Jeong D.H."/>
            <person name="Jing Y."/>
            <person name="Jocker A."/>
            <person name="Kenton S.M."/>
            <person name="Kim D.J."/>
            <person name="Klee K."/>
            <person name="Lai H."/>
            <person name="Lang C."/>
            <person name="Lin S."/>
            <person name="Macmil S.L."/>
            <person name="Magdelenat G."/>
            <person name="Matthews L."/>
            <person name="McCorrison J."/>
            <person name="Monaghan E.L."/>
            <person name="Mun J.H."/>
            <person name="Najar F.Z."/>
            <person name="Nicholson C."/>
            <person name="Noirot C."/>
            <person name="O'Bleness M."/>
            <person name="Paule C.R."/>
            <person name="Poulain J."/>
            <person name="Prion F."/>
            <person name="Qin B."/>
            <person name="Qu C."/>
            <person name="Retzel E.F."/>
            <person name="Riddle C."/>
            <person name="Sallet E."/>
            <person name="Samain S."/>
            <person name="Samson N."/>
            <person name="Sanders I."/>
            <person name="Saurat O."/>
            <person name="Scarpelli C."/>
            <person name="Schiex T."/>
            <person name="Segurens B."/>
            <person name="Severin A.J."/>
            <person name="Sherrier D.J."/>
            <person name="Shi R."/>
            <person name="Sims S."/>
            <person name="Singer S.R."/>
            <person name="Sinharoy S."/>
            <person name="Sterck L."/>
            <person name="Viollet A."/>
            <person name="Wang B.B."/>
            <person name="Wang K."/>
            <person name="Wang M."/>
            <person name="Wang X."/>
            <person name="Warfsmann J."/>
            <person name="Weissenbach J."/>
            <person name="White D.D."/>
            <person name="White J.D."/>
            <person name="Wiley G.B."/>
            <person name="Wincker P."/>
            <person name="Xing Y."/>
            <person name="Yang L."/>
            <person name="Yao Z."/>
            <person name="Ying F."/>
            <person name="Zhai J."/>
            <person name="Zhou L."/>
            <person name="Zuber A."/>
            <person name="Denarie J."/>
            <person name="Dixon R.A."/>
            <person name="May G.D."/>
            <person name="Schwartz D.C."/>
            <person name="Rogers J."/>
            <person name="Quetier F."/>
            <person name="Town C.D."/>
            <person name="Roe B.A."/>
        </authorList>
    </citation>
    <scope>NUCLEOTIDE SEQUENCE [LARGE SCALE GENOMIC DNA]</scope>
    <source>
        <strain evidence="3">A17</strain>
        <strain evidence="4 5">cv. Jemalong A17</strain>
    </source>
</reference>
<dbReference type="PaxDb" id="3880-AES78941"/>
<evidence type="ECO:0000259" key="2">
    <source>
        <dbReference type="Pfam" id="PF07127"/>
    </source>
</evidence>
<keyword evidence="5" id="KW-1185">Reference proteome</keyword>
<dbReference type="HOGENOM" id="CLU_2007333_0_0_1"/>
<dbReference type="GO" id="GO:0046872">
    <property type="term" value="F:metal ion binding"/>
    <property type="evidence" value="ECO:0007669"/>
    <property type="project" value="InterPro"/>
</dbReference>
<accession>G7KWZ1</accession>
<dbReference type="Pfam" id="PF07127">
    <property type="entry name" value="Nodulin_late"/>
    <property type="match status" value="1"/>
</dbReference>
<evidence type="ECO:0000313" key="5">
    <source>
        <dbReference type="Proteomes" id="UP000002051"/>
    </source>
</evidence>
<name>G7KWZ1_MEDTR</name>
<keyword evidence="1" id="KW-0472">Membrane</keyword>
<feature type="domain" description="Late nodulin" evidence="2">
    <location>
        <begin position="1"/>
        <end position="56"/>
    </location>
</feature>
<evidence type="ECO:0000313" key="3">
    <source>
        <dbReference type="EMBL" id="AES78941.1"/>
    </source>
</evidence>
<evidence type="ECO:0000256" key="1">
    <source>
        <dbReference type="SAM" id="Phobius"/>
    </source>
</evidence>
<dbReference type="EMBL" id="CM001223">
    <property type="protein sequence ID" value="AES78941.1"/>
    <property type="molecule type" value="Genomic_DNA"/>
</dbReference>
<reference evidence="4" key="3">
    <citation type="submission" date="2015-04" db="UniProtKB">
        <authorList>
            <consortium name="EnsemblPlants"/>
        </authorList>
    </citation>
    <scope>IDENTIFICATION</scope>
    <source>
        <strain evidence="4">cv. Jemalong A17</strain>
    </source>
</reference>
<reference evidence="3 5" key="2">
    <citation type="journal article" date="2014" name="BMC Genomics">
        <title>An improved genome release (version Mt4.0) for the model legume Medicago truncatula.</title>
        <authorList>
            <person name="Tang H."/>
            <person name="Krishnakumar V."/>
            <person name="Bidwell S."/>
            <person name="Rosen B."/>
            <person name="Chan A."/>
            <person name="Zhou S."/>
            <person name="Gentzbittel L."/>
            <person name="Childs K.L."/>
            <person name="Yandell M."/>
            <person name="Gundlach H."/>
            <person name="Mayer K.F."/>
            <person name="Schwartz D.C."/>
            <person name="Town C.D."/>
        </authorList>
    </citation>
    <scope>GENOME REANNOTATION</scope>
    <source>
        <strain evidence="4 5">cv. Jemalong A17</strain>
    </source>
</reference>
<dbReference type="STRING" id="3880.G7KWZ1"/>
<keyword evidence="1" id="KW-1133">Transmembrane helix</keyword>
<dbReference type="Proteomes" id="UP000002051">
    <property type="component" value="Unassembled WGS sequence"/>
</dbReference>
<keyword evidence="1" id="KW-0812">Transmembrane</keyword>